<feature type="region of interest" description="Disordered" evidence="2">
    <location>
        <begin position="87"/>
        <end position="116"/>
    </location>
</feature>
<keyword evidence="1" id="KW-0233">DNA recombination</keyword>
<dbReference type="GO" id="GO:0043139">
    <property type="term" value="F:5'-3' DNA helicase activity"/>
    <property type="evidence" value="ECO:0007669"/>
    <property type="project" value="UniProtKB-EC"/>
</dbReference>
<proteinExistence type="inferred from homology"/>
<dbReference type="GO" id="GO:0006281">
    <property type="term" value="P:DNA repair"/>
    <property type="evidence" value="ECO:0007669"/>
    <property type="project" value="UniProtKB-KW"/>
</dbReference>
<dbReference type="Proteomes" id="UP000076858">
    <property type="component" value="Unassembled WGS sequence"/>
</dbReference>
<dbReference type="OrthoDB" id="6358133at2759"/>
<reference evidence="4 5" key="1">
    <citation type="submission" date="2016-03" db="EMBL/GenBank/DDBJ databases">
        <title>EvidentialGene: Evidence-directed Construction of Genes on Genomes.</title>
        <authorList>
            <person name="Gilbert D.G."/>
            <person name="Choi J.-H."/>
            <person name="Mockaitis K."/>
            <person name="Colbourne J."/>
            <person name="Pfrender M."/>
        </authorList>
    </citation>
    <scope>NUCLEOTIDE SEQUENCE [LARGE SCALE GENOMIC DNA]</scope>
    <source>
        <strain evidence="4 5">Xinb3</strain>
        <tissue evidence="4">Complete organism</tissue>
    </source>
</reference>
<comment type="cofactor">
    <cofactor evidence="1">
        <name>Mg(2+)</name>
        <dbReference type="ChEBI" id="CHEBI:18420"/>
    </cofactor>
</comment>
<dbReference type="EMBL" id="LRGB01003307">
    <property type="protein sequence ID" value="KZS03333.1"/>
    <property type="molecule type" value="Genomic_DNA"/>
</dbReference>
<feature type="compositionally biased region" description="Basic and acidic residues" evidence="2">
    <location>
        <begin position="100"/>
        <end position="111"/>
    </location>
</feature>
<evidence type="ECO:0000256" key="2">
    <source>
        <dbReference type="SAM" id="MobiDB-lite"/>
    </source>
</evidence>
<dbReference type="GO" id="GO:0006310">
    <property type="term" value="P:DNA recombination"/>
    <property type="evidence" value="ECO:0007669"/>
    <property type="project" value="UniProtKB-KW"/>
</dbReference>
<name>A0A164KK34_9CRUS</name>
<keyword evidence="1" id="KW-0227">DNA damage</keyword>
<dbReference type="EC" id="5.6.2.3" evidence="1"/>
<protein>
    <recommendedName>
        <fullName evidence="1">ATP-dependent DNA helicase</fullName>
        <ecNumber evidence="1">5.6.2.3</ecNumber>
    </recommendedName>
</protein>
<comment type="similarity">
    <text evidence="1">Belongs to the helicase family.</text>
</comment>
<gene>
    <name evidence="4" type="ORF">APZ42_033970</name>
</gene>
<keyword evidence="5" id="KW-1185">Reference proteome</keyword>
<comment type="catalytic activity">
    <reaction evidence="1">
        <text>ATP + H2O = ADP + phosphate + H(+)</text>
        <dbReference type="Rhea" id="RHEA:13065"/>
        <dbReference type="ChEBI" id="CHEBI:15377"/>
        <dbReference type="ChEBI" id="CHEBI:15378"/>
        <dbReference type="ChEBI" id="CHEBI:30616"/>
        <dbReference type="ChEBI" id="CHEBI:43474"/>
        <dbReference type="ChEBI" id="CHEBI:456216"/>
        <dbReference type="EC" id="5.6.2.3"/>
    </reaction>
</comment>
<keyword evidence="1" id="KW-0547">Nucleotide-binding</keyword>
<dbReference type="InterPro" id="IPR027417">
    <property type="entry name" value="P-loop_NTPase"/>
</dbReference>
<dbReference type="InterPro" id="IPR051055">
    <property type="entry name" value="PIF1_helicase"/>
</dbReference>
<feature type="domain" description="DNA helicase Pif1-like DEAD-box helicase" evidence="3">
    <location>
        <begin position="197"/>
        <end position="308"/>
    </location>
</feature>
<comment type="caution">
    <text evidence="4">The sequence shown here is derived from an EMBL/GenBank/DDBJ whole genome shotgun (WGS) entry which is preliminary data.</text>
</comment>
<organism evidence="4 5">
    <name type="scientific">Daphnia magna</name>
    <dbReference type="NCBI Taxonomy" id="35525"/>
    <lineage>
        <taxon>Eukaryota</taxon>
        <taxon>Metazoa</taxon>
        <taxon>Ecdysozoa</taxon>
        <taxon>Arthropoda</taxon>
        <taxon>Crustacea</taxon>
        <taxon>Branchiopoda</taxon>
        <taxon>Diplostraca</taxon>
        <taxon>Cladocera</taxon>
        <taxon>Anomopoda</taxon>
        <taxon>Daphniidae</taxon>
        <taxon>Daphnia</taxon>
    </lineage>
</organism>
<dbReference type="Gene3D" id="3.40.50.300">
    <property type="entry name" value="P-loop containing nucleotide triphosphate hydrolases"/>
    <property type="match status" value="1"/>
</dbReference>
<dbReference type="Pfam" id="PF05970">
    <property type="entry name" value="PIF1"/>
    <property type="match status" value="1"/>
</dbReference>
<dbReference type="InterPro" id="IPR010285">
    <property type="entry name" value="DNA_helicase_pif1-like_DEAD"/>
</dbReference>
<keyword evidence="1" id="KW-0067">ATP-binding</keyword>
<sequence>MSLPLQPSEVPLRVFFVSPFTKDEKIIQKAKIAAMKKNYIIDPKAIEQTLNFWKEVGNKVMAKAEFNKANCEQLPINDVSPSMFTMTSTDNEEAETEVDGSSHEVAEEKEYSSGGSSLLRTNKEVEEIVIIAATVTIGGDTPAESNVHGKVVEAFPDKVNLATQMGRISTHIDVLLSNILPPSGQLNLFLSDSGGTEPNSNHIQAWSEISFMFLDEFSMIKPSLYSLTNNRLQKIKGRFDKPFGGVHVISSGDFYQFSPIGSFIFQTPTQYENEKDGNAIESMRGRHLWKTELTDVIELTENHRQTTDRPWADSLERWRINQPTDDDIAAVNNRFVDDLDLSFQRPPPQTIIAVTQNDHRETGMRYFETRIKDAVSGILSETDHDWRRRRILLVQAHLSQTEGHQKVRPQQQNYIRGMN</sequence>
<dbReference type="GO" id="GO:0005524">
    <property type="term" value="F:ATP binding"/>
    <property type="evidence" value="ECO:0007669"/>
    <property type="project" value="UniProtKB-KW"/>
</dbReference>
<keyword evidence="1" id="KW-0234">DNA repair</keyword>
<dbReference type="GO" id="GO:0016887">
    <property type="term" value="F:ATP hydrolysis activity"/>
    <property type="evidence" value="ECO:0007669"/>
    <property type="project" value="RHEA"/>
</dbReference>
<keyword evidence="1" id="KW-0378">Hydrolase</keyword>
<dbReference type="AlphaFoldDB" id="A0A164KK34"/>
<dbReference type="GO" id="GO:0000723">
    <property type="term" value="P:telomere maintenance"/>
    <property type="evidence" value="ECO:0007669"/>
    <property type="project" value="InterPro"/>
</dbReference>
<evidence type="ECO:0000313" key="4">
    <source>
        <dbReference type="EMBL" id="KZS03333.1"/>
    </source>
</evidence>
<dbReference type="STRING" id="35525.A0A164KK34"/>
<evidence type="ECO:0000313" key="5">
    <source>
        <dbReference type="Proteomes" id="UP000076858"/>
    </source>
</evidence>
<accession>A0A164KK34</accession>
<keyword evidence="1" id="KW-0347">Helicase</keyword>
<evidence type="ECO:0000256" key="1">
    <source>
        <dbReference type="RuleBase" id="RU363044"/>
    </source>
</evidence>
<dbReference type="PANTHER" id="PTHR47642">
    <property type="entry name" value="ATP-DEPENDENT DNA HELICASE"/>
    <property type="match status" value="1"/>
</dbReference>
<evidence type="ECO:0000259" key="3">
    <source>
        <dbReference type="Pfam" id="PF05970"/>
    </source>
</evidence>